<feature type="compositionally biased region" description="Basic and acidic residues" evidence="1">
    <location>
        <begin position="39"/>
        <end position="53"/>
    </location>
</feature>
<dbReference type="Proteomes" id="UP000275846">
    <property type="component" value="Unassembled WGS sequence"/>
</dbReference>
<dbReference type="AlphaFoldDB" id="A0A183TG41"/>
<evidence type="ECO:0000256" key="1">
    <source>
        <dbReference type="SAM" id="MobiDB-lite"/>
    </source>
</evidence>
<feature type="compositionally biased region" description="Low complexity" evidence="1">
    <location>
        <begin position="1"/>
        <end position="30"/>
    </location>
</feature>
<evidence type="ECO:0000313" key="4">
    <source>
        <dbReference type="WBParaSite" id="SSLN_0001601801-mRNA-1"/>
    </source>
</evidence>
<keyword evidence="3" id="KW-1185">Reference proteome</keyword>
<feature type="compositionally biased region" description="Polar residues" evidence="1">
    <location>
        <begin position="54"/>
        <end position="63"/>
    </location>
</feature>
<reference evidence="2 3" key="2">
    <citation type="submission" date="2018-11" db="EMBL/GenBank/DDBJ databases">
        <authorList>
            <consortium name="Pathogen Informatics"/>
        </authorList>
    </citation>
    <scope>NUCLEOTIDE SEQUENCE [LARGE SCALE GENOMIC DNA]</scope>
    <source>
        <strain evidence="2 3">NST_G2</strain>
    </source>
</reference>
<name>A0A183TG41_SCHSO</name>
<evidence type="ECO:0000313" key="3">
    <source>
        <dbReference type="Proteomes" id="UP000275846"/>
    </source>
</evidence>
<proteinExistence type="predicted"/>
<reference evidence="4" key="1">
    <citation type="submission" date="2016-06" db="UniProtKB">
        <authorList>
            <consortium name="WormBaseParasite"/>
        </authorList>
    </citation>
    <scope>IDENTIFICATION</scope>
</reference>
<gene>
    <name evidence="2" type="ORF">SSLN_LOCUS15439</name>
</gene>
<dbReference type="EMBL" id="UYSU01039939">
    <property type="protein sequence ID" value="VDM01825.1"/>
    <property type="molecule type" value="Genomic_DNA"/>
</dbReference>
<sequence length="63" mass="6662">PSYSYSSSPSSSSSSPYSSSSSPSYSSSSSFFNTFFVPSDRDGGGHAIIERRTTFGTQRSCSP</sequence>
<protein>
    <submittedName>
        <fullName evidence="4">Secreted protein</fullName>
    </submittedName>
</protein>
<evidence type="ECO:0000313" key="2">
    <source>
        <dbReference type="EMBL" id="VDM01825.1"/>
    </source>
</evidence>
<accession>A0A183TG41</accession>
<feature type="region of interest" description="Disordered" evidence="1">
    <location>
        <begin position="1"/>
        <end position="63"/>
    </location>
</feature>
<dbReference type="WBParaSite" id="SSLN_0001601801-mRNA-1">
    <property type="protein sequence ID" value="SSLN_0001601801-mRNA-1"/>
    <property type="gene ID" value="SSLN_0001601801"/>
</dbReference>
<organism evidence="4">
    <name type="scientific">Schistocephalus solidus</name>
    <name type="common">Tapeworm</name>
    <dbReference type="NCBI Taxonomy" id="70667"/>
    <lineage>
        <taxon>Eukaryota</taxon>
        <taxon>Metazoa</taxon>
        <taxon>Spiralia</taxon>
        <taxon>Lophotrochozoa</taxon>
        <taxon>Platyhelminthes</taxon>
        <taxon>Cestoda</taxon>
        <taxon>Eucestoda</taxon>
        <taxon>Diphyllobothriidea</taxon>
        <taxon>Diphyllobothriidae</taxon>
        <taxon>Schistocephalus</taxon>
    </lineage>
</organism>